<accession>A0AAV0EAY6</accession>
<evidence type="ECO:0000313" key="3">
    <source>
        <dbReference type="Proteomes" id="UP001152523"/>
    </source>
</evidence>
<feature type="compositionally biased region" description="Basic residues" evidence="1">
    <location>
        <begin position="42"/>
        <end position="54"/>
    </location>
</feature>
<keyword evidence="3" id="KW-1185">Reference proteome</keyword>
<dbReference type="AlphaFoldDB" id="A0AAV0EAY6"/>
<protein>
    <submittedName>
        <fullName evidence="2">Uncharacterized protein</fullName>
    </submittedName>
</protein>
<reference evidence="2" key="1">
    <citation type="submission" date="2022-07" db="EMBL/GenBank/DDBJ databases">
        <authorList>
            <person name="Macas J."/>
            <person name="Novak P."/>
            <person name="Neumann P."/>
        </authorList>
    </citation>
    <scope>NUCLEOTIDE SEQUENCE</scope>
</reference>
<name>A0AAV0EAY6_9ASTE</name>
<proteinExistence type="predicted"/>
<evidence type="ECO:0000256" key="1">
    <source>
        <dbReference type="SAM" id="MobiDB-lite"/>
    </source>
</evidence>
<dbReference type="Proteomes" id="UP001152523">
    <property type="component" value="Unassembled WGS sequence"/>
</dbReference>
<gene>
    <name evidence="2" type="ORF">CEPIT_LOCUS21828</name>
</gene>
<evidence type="ECO:0000313" key="2">
    <source>
        <dbReference type="EMBL" id="CAH9117351.1"/>
    </source>
</evidence>
<feature type="region of interest" description="Disordered" evidence="1">
    <location>
        <begin position="29"/>
        <end position="65"/>
    </location>
</feature>
<sequence length="125" mass="13733">MGQATHPFLSFLRKEAKRRKTNLAAPLLIPSSPTRSTVHLRSSSRRPWQKRGCQRRGDDGGCRGGGVRWKSQRWLVVEEPLATMVVVEAANDGGIEEPPVTVTGVEAGGGRVASCQRQGGWIRMR</sequence>
<organism evidence="2 3">
    <name type="scientific">Cuscuta epithymum</name>
    <dbReference type="NCBI Taxonomy" id="186058"/>
    <lineage>
        <taxon>Eukaryota</taxon>
        <taxon>Viridiplantae</taxon>
        <taxon>Streptophyta</taxon>
        <taxon>Embryophyta</taxon>
        <taxon>Tracheophyta</taxon>
        <taxon>Spermatophyta</taxon>
        <taxon>Magnoliopsida</taxon>
        <taxon>eudicotyledons</taxon>
        <taxon>Gunneridae</taxon>
        <taxon>Pentapetalae</taxon>
        <taxon>asterids</taxon>
        <taxon>lamiids</taxon>
        <taxon>Solanales</taxon>
        <taxon>Convolvulaceae</taxon>
        <taxon>Cuscuteae</taxon>
        <taxon>Cuscuta</taxon>
        <taxon>Cuscuta subgen. Cuscuta</taxon>
    </lineage>
</organism>
<feature type="compositionally biased region" description="Polar residues" evidence="1">
    <location>
        <begin position="31"/>
        <end position="41"/>
    </location>
</feature>
<dbReference type="EMBL" id="CAMAPF010000406">
    <property type="protein sequence ID" value="CAH9117351.1"/>
    <property type="molecule type" value="Genomic_DNA"/>
</dbReference>
<comment type="caution">
    <text evidence="2">The sequence shown here is derived from an EMBL/GenBank/DDBJ whole genome shotgun (WGS) entry which is preliminary data.</text>
</comment>